<keyword evidence="3" id="KW-0067">ATP-binding</keyword>
<protein>
    <submittedName>
        <fullName evidence="5">DNA primase</fullName>
    </submittedName>
</protein>
<dbReference type="Proteomes" id="UP000305398">
    <property type="component" value="Chromosome"/>
</dbReference>
<name>A0A5B8A7H8_9BACT</name>
<dbReference type="InterPro" id="IPR027417">
    <property type="entry name" value="P-loop_NTPase"/>
</dbReference>
<evidence type="ECO:0000313" key="6">
    <source>
        <dbReference type="Proteomes" id="UP000305398"/>
    </source>
</evidence>
<dbReference type="PANTHER" id="PTHR35372:SF2">
    <property type="entry name" value="SF3 HELICASE DOMAIN-CONTAINING PROTEIN"/>
    <property type="match status" value="1"/>
</dbReference>
<dbReference type="InterPro" id="IPR051620">
    <property type="entry name" value="ORF904-like_C"/>
</dbReference>
<reference evidence="5 6" key="1">
    <citation type="submission" date="2019-06" db="EMBL/GenBank/DDBJ databases">
        <authorList>
            <person name="Srinivasan S."/>
        </authorList>
    </citation>
    <scope>NUCLEOTIDE SEQUENCE [LARGE SCALE GENOMIC DNA]</scope>
    <source>
        <strain evidence="5 6">17J68-5</strain>
    </source>
</reference>
<dbReference type="InterPro" id="IPR006500">
    <property type="entry name" value="Helicase_put_C_phage/plasmid"/>
</dbReference>
<dbReference type="GO" id="GO:0016787">
    <property type="term" value="F:hydrolase activity"/>
    <property type="evidence" value="ECO:0007669"/>
    <property type="project" value="UniProtKB-KW"/>
</dbReference>
<dbReference type="InterPro" id="IPR014015">
    <property type="entry name" value="Helicase_SF3_DNA-vir"/>
</dbReference>
<dbReference type="InterPro" id="IPR014818">
    <property type="entry name" value="Phage/plasmid_primase_P4_C"/>
</dbReference>
<proteinExistence type="predicted"/>
<keyword evidence="2" id="KW-0378">Hydrolase</keyword>
<dbReference type="EMBL" id="CP040896">
    <property type="protein sequence ID" value="QDA62492.1"/>
    <property type="molecule type" value="Genomic_DNA"/>
</dbReference>
<evidence type="ECO:0000256" key="2">
    <source>
        <dbReference type="ARBA" id="ARBA00022801"/>
    </source>
</evidence>
<organism evidence="5 6">
    <name type="scientific">Hymenobacter jejuensis</name>
    <dbReference type="NCBI Taxonomy" id="2502781"/>
    <lineage>
        <taxon>Bacteria</taxon>
        <taxon>Pseudomonadati</taxon>
        <taxon>Bacteroidota</taxon>
        <taxon>Cytophagia</taxon>
        <taxon>Cytophagales</taxon>
        <taxon>Hymenobacteraceae</taxon>
        <taxon>Hymenobacter</taxon>
    </lineage>
</organism>
<dbReference type="Pfam" id="PF19263">
    <property type="entry name" value="DUF5906"/>
    <property type="match status" value="1"/>
</dbReference>
<evidence type="ECO:0000256" key="1">
    <source>
        <dbReference type="ARBA" id="ARBA00022741"/>
    </source>
</evidence>
<feature type="domain" description="SF3 helicase" evidence="4">
    <location>
        <begin position="215"/>
        <end position="375"/>
    </location>
</feature>
<dbReference type="KEGG" id="hyj:FHG12_07715"/>
<dbReference type="PROSITE" id="PS51206">
    <property type="entry name" value="SF3_HELICASE_1"/>
    <property type="match status" value="1"/>
</dbReference>
<evidence type="ECO:0000256" key="3">
    <source>
        <dbReference type="ARBA" id="ARBA00022840"/>
    </source>
</evidence>
<keyword evidence="1" id="KW-0547">Nucleotide-binding</keyword>
<dbReference type="AlphaFoldDB" id="A0A5B8A7H8"/>
<evidence type="ECO:0000313" key="5">
    <source>
        <dbReference type="EMBL" id="QDA62492.1"/>
    </source>
</evidence>
<evidence type="ECO:0000259" key="4">
    <source>
        <dbReference type="PROSITE" id="PS51206"/>
    </source>
</evidence>
<accession>A0A5B8A7H8</accession>
<dbReference type="PANTHER" id="PTHR35372">
    <property type="entry name" value="ATP BINDING PROTEIN-RELATED"/>
    <property type="match status" value="1"/>
</dbReference>
<dbReference type="Gene3D" id="3.40.50.300">
    <property type="entry name" value="P-loop containing nucleotide triphosphate hydrolases"/>
    <property type="match status" value="1"/>
</dbReference>
<dbReference type="OrthoDB" id="9763644at2"/>
<sequence length="500" mass="56397">MAGCQAKDTQLDAGTPQTFTARLQADAKRRAALPAAVTHEQVLADLLGQVQPVDFRALAELDAERDKLRTAHYVVLVVQELLQLALRNSWGLCQRQGFLYSYNGAYWKQLDEPTLRAFLKKAAEQMGVPRMTARHHGFSEQLYKQFLDTAYLPVPVANSRTVVRINLLNGTFDVGSKAQELRLPMAEDFLTHQLPFAYDPAATAPQWQSFLNRVVPDVASQKLLAEYIGYVFASPSQLKLEKVLLLYGTGANGKSVFFEVVNALLGPENISNYSLKSLTGDPAYSRAHLGTKLVNYASELNGRLEADTFKQLVSGEPVEARLPYGQPFILTDYAKLIFNCNELPSEVEQTPAFFRRFLIVPFPITIPEEEQDKTLATKLIQEELPGVFNWVLDGLKRLQAQQRFSDCEAARQQLDLYKLQTDSVKLFLDEFEYTASPRLYEHTAVVYSNYRQFCTDFGYRFPVSRHKFVARMAAAGIAEERRKTGRVLLLTQPSYLSRAA</sequence>
<dbReference type="Pfam" id="PF08706">
    <property type="entry name" value="D5_N"/>
    <property type="match status" value="1"/>
</dbReference>
<dbReference type="SUPFAM" id="SSF52540">
    <property type="entry name" value="P-loop containing nucleoside triphosphate hydrolases"/>
    <property type="match status" value="1"/>
</dbReference>
<gene>
    <name evidence="5" type="ORF">FHG12_07715</name>
</gene>
<dbReference type="GO" id="GO:0005524">
    <property type="term" value="F:ATP binding"/>
    <property type="evidence" value="ECO:0007669"/>
    <property type="project" value="UniProtKB-KW"/>
</dbReference>
<keyword evidence="6" id="KW-1185">Reference proteome</keyword>
<dbReference type="NCBIfam" id="TIGR01613">
    <property type="entry name" value="primase_Cterm"/>
    <property type="match status" value="1"/>
</dbReference>
<dbReference type="InterPro" id="IPR045455">
    <property type="entry name" value="NrS-1_pol-like_helicase"/>
</dbReference>